<organism evidence="10 11">
    <name type="scientific">Moraxella bovis</name>
    <dbReference type="NCBI Taxonomy" id="476"/>
    <lineage>
        <taxon>Bacteria</taxon>
        <taxon>Pseudomonadati</taxon>
        <taxon>Pseudomonadota</taxon>
        <taxon>Gammaproteobacteria</taxon>
        <taxon>Moraxellales</taxon>
        <taxon>Moraxellaceae</taxon>
        <taxon>Moraxella</taxon>
    </lineage>
</organism>
<evidence type="ECO:0000313" key="11">
    <source>
        <dbReference type="Proteomes" id="UP001163632"/>
    </source>
</evidence>
<dbReference type="InterPro" id="IPR043502">
    <property type="entry name" value="DNA/RNA_pol_sf"/>
</dbReference>
<accession>A0ABY6M6M2</accession>
<dbReference type="Gene3D" id="1.10.287.280">
    <property type="match status" value="1"/>
</dbReference>
<keyword evidence="6" id="KW-0804">Transcription</keyword>
<dbReference type="Pfam" id="PF00940">
    <property type="entry name" value="RNA_pol"/>
    <property type="match status" value="1"/>
</dbReference>
<dbReference type="EMBL" id="CP087830">
    <property type="protein sequence ID" value="UZA02934.1"/>
    <property type="molecule type" value="Genomic_DNA"/>
</dbReference>
<dbReference type="PANTHER" id="PTHR10102:SF0">
    <property type="entry name" value="DNA-DIRECTED RNA POLYMERASE, MITOCHONDRIAL"/>
    <property type="match status" value="1"/>
</dbReference>
<proteinExistence type="inferred from homology"/>
<evidence type="ECO:0000256" key="1">
    <source>
        <dbReference type="ARBA" id="ARBA00009493"/>
    </source>
</evidence>
<comment type="similarity">
    <text evidence="1">Belongs to the phage and mitochondrial RNA polymerase family.</text>
</comment>
<comment type="catalytic activity">
    <reaction evidence="7">
        <text>RNA(n) + a ribonucleoside 5'-triphosphate = RNA(n+1) + diphosphate</text>
        <dbReference type="Rhea" id="RHEA:21248"/>
        <dbReference type="Rhea" id="RHEA-COMP:14527"/>
        <dbReference type="Rhea" id="RHEA-COMP:17342"/>
        <dbReference type="ChEBI" id="CHEBI:33019"/>
        <dbReference type="ChEBI" id="CHEBI:61557"/>
        <dbReference type="ChEBI" id="CHEBI:140395"/>
        <dbReference type="EC" id="2.7.7.6"/>
    </reaction>
</comment>
<evidence type="ECO:0000259" key="9">
    <source>
        <dbReference type="Pfam" id="PF14216"/>
    </source>
</evidence>
<keyword evidence="11" id="KW-1185">Reference proteome</keyword>
<protein>
    <recommendedName>
        <fullName evidence="2">DNA-directed RNA polymerase</fullName>
        <ecNumber evidence="2">2.7.7.6</ecNumber>
    </recommendedName>
</protein>
<name>A0ABY6M6M2_MORBO</name>
<keyword evidence="4" id="KW-0808">Transferase</keyword>
<dbReference type="InterPro" id="IPR046950">
    <property type="entry name" value="DNA-dir_Rpol_C_phage-type"/>
</dbReference>
<evidence type="ECO:0000256" key="6">
    <source>
        <dbReference type="ARBA" id="ARBA00023163"/>
    </source>
</evidence>
<evidence type="ECO:0000256" key="7">
    <source>
        <dbReference type="ARBA" id="ARBA00048552"/>
    </source>
</evidence>
<gene>
    <name evidence="10" type="ORF">LP092_13515</name>
</gene>
<feature type="domain" description="DUF4326" evidence="9">
    <location>
        <begin position="4"/>
        <end position="80"/>
    </location>
</feature>
<keyword evidence="5" id="KW-0548">Nucleotidyltransferase</keyword>
<dbReference type="Pfam" id="PF14216">
    <property type="entry name" value="DUF4326"/>
    <property type="match status" value="1"/>
</dbReference>
<dbReference type="Proteomes" id="UP001163632">
    <property type="component" value="Chromosome"/>
</dbReference>
<dbReference type="PANTHER" id="PTHR10102">
    <property type="entry name" value="DNA-DIRECTED RNA POLYMERASE, MITOCHONDRIAL"/>
    <property type="match status" value="1"/>
</dbReference>
<dbReference type="EC" id="2.7.7.6" evidence="2"/>
<dbReference type="InterPro" id="IPR025475">
    <property type="entry name" value="DUF4326"/>
</dbReference>
<evidence type="ECO:0000256" key="5">
    <source>
        <dbReference type="ARBA" id="ARBA00022695"/>
    </source>
</evidence>
<feature type="domain" description="DNA-directed RNA polymerase C-terminal" evidence="8">
    <location>
        <begin position="229"/>
        <end position="367"/>
    </location>
</feature>
<dbReference type="RefSeq" id="WP_264697087.1">
    <property type="nucleotide sequence ID" value="NZ_CP087771.1"/>
</dbReference>
<evidence type="ECO:0000256" key="2">
    <source>
        <dbReference type="ARBA" id="ARBA00012418"/>
    </source>
</evidence>
<evidence type="ECO:0000256" key="3">
    <source>
        <dbReference type="ARBA" id="ARBA00022478"/>
    </source>
</evidence>
<reference evidence="10" key="1">
    <citation type="journal article" date="2022" name="BMC Microbiol.">
        <title>Whole genome sequencing of Moraxella bovis strains from North America reveals two genotypes with different genetic determinants.</title>
        <authorList>
            <person name="Wynn E.L."/>
            <person name="Hille M.M."/>
            <person name="Loy J.D."/>
            <person name="Schuller G."/>
            <person name="Kuhn K.L."/>
            <person name="Dickey A.M."/>
            <person name="Bono J.L."/>
            <person name="Clawson M.L."/>
        </authorList>
    </citation>
    <scope>NUCLEOTIDE SEQUENCE</scope>
    <source>
        <strain evidence="10">SAM102599</strain>
    </source>
</reference>
<evidence type="ECO:0000259" key="8">
    <source>
        <dbReference type="Pfam" id="PF00940"/>
    </source>
</evidence>
<sequence length="616" mass="70752">METKVVNKYRESYDVYIGRGSKWGNPYPITATQDRETVIAKYKEYILSKPELLKDLHELKGKTLGCFCKPKPCHGDILVELVNQLDKPKEQIMFTYSRYPKKGKNNYEVSTKGDKRFSALVAILKDGRTIEEAYQLDVKGYRKFGNDWKLGKGKKPLDLSVDTWKEYKNLWHIYLTENPELLAELNSLGEVNFTDMFASTPISQARALAEILNELNPIESKPMKQFNPMQYLAIDIANQFGLDKLNFEYRIEWVKTNEKYLEDFQDQAEEPILYYKAVKALRDAQSGKPVGHTVALDASNSGLQIMSALMRCKKGASLTGIIDPDNHVDGYTLITERVNAKLDDDLDIPRKLAKEATMTAFYGSTAVPERIFGDNVDVFYEVLEEECTGAWELNQILLQSWNKKALSHSWYLPDGHYAYCPVMETVSKRVTLSDWDYTPVMEYKENMALKFGLSNSANAIHSIDGYLLRTLVRRCNYKPKLIKNARQALLDSTDEFNADNVLNKRWFKTKMADIADLETITNKANELDKELKDELVRIFDMVLSHEPFDVICIHDSFATHPNHCNQLRFHYKEILAELSDSTVIDDICNQIYGDEDTLEKGESISQYIRNSNYAIS</sequence>
<dbReference type="InterPro" id="IPR002092">
    <property type="entry name" value="DNA-dir_Rpol_phage-type"/>
</dbReference>
<evidence type="ECO:0000313" key="10">
    <source>
        <dbReference type="EMBL" id="UZA02934.1"/>
    </source>
</evidence>
<dbReference type="SUPFAM" id="SSF56672">
    <property type="entry name" value="DNA/RNA polymerases"/>
    <property type="match status" value="1"/>
</dbReference>
<keyword evidence="3" id="KW-0240">DNA-directed RNA polymerase</keyword>
<evidence type="ECO:0000256" key="4">
    <source>
        <dbReference type="ARBA" id="ARBA00022679"/>
    </source>
</evidence>